<name>A0A1G9YQY3_9FLAO</name>
<reference evidence="2" key="1">
    <citation type="submission" date="2016-10" db="EMBL/GenBank/DDBJ databases">
        <authorList>
            <person name="Varghese N."/>
            <person name="Submissions S."/>
        </authorList>
    </citation>
    <scope>NUCLEOTIDE SEQUENCE [LARGE SCALE GENOMIC DNA]</scope>
    <source>
        <strain evidence="2">DSM 19886</strain>
    </source>
</reference>
<dbReference type="AlphaFoldDB" id="A0A1G9YQY3"/>
<keyword evidence="2" id="KW-1185">Reference proteome</keyword>
<proteinExistence type="predicted"/>
<organism evidence="1 2">
    <name type="scientific">Kriegella aquimaris</name>
    <dbReference type="NCBI Taxonomy" id="192904"/>
    <lineage>
        <taxon>Bacteria</taxon>
        <taxon>Pseudomonadati</taxon>
        <taxon>Bacteroidota</taxon>
        <taxon>Flavobacteriia</taxon>
        <taxon>Flavobacteriales</taxon>
        <taxon>Flavobacteriaceae</taxon>
        <taxon>Kriegella</taxon>
    </lineage>
</organism>
<evidence type="ECO:0000313" key="2">
    <source>
        <dbReference type="Proteomes" id="UP000199440"/>
    </source>
</evidence>
<dbReference type="STRING" id="192904.SAMN04488514_1252"/>
<dbReference type="RefSeq" id="WP_089895833.1">
    <property type="nucleotide sequence ID" value="NZ_FNGV01000025.1"/>
</dbReference>
<evidence type="ECO:0008006" key="3">
    <source>
        <dbReference type="Google" id="ProtNLM"/>
    </source>
</evidence>
<dbReference type="OrthoDB" id="9765957at2"/>
<gene>
    <name evidence="1" type="ORF">SAMN04488514_1252</name>
</gene>
<dbReference type="EMBL" id="FNGV01000025">
    <property type="protein sequence ID" value="SDN10901.1"/>
    <property type="molecule type" value="Genomic_DNA"/>
</dbReference>
<accession>A0A1G9YQY3</accession>
<protein>
    <recommendedName>
        <fullName evidence="3">DUF4185 domain-containing protein</fullName>
    </recommendedName>
</protein>
<sequence length="380" mass="43658">MINFKLIIILKILTAILLFSNFSCIEKKRNVSTENRNKDEIRTVTKAEDFEDLVIVDSTGVTGADGAISFPLDNNTSLFMMGDSFLRPIHYKKRDVNSEMINNTFILIDKKKKTHKALYKGTANNPDALLKPNYGNAKEYYWPGHGFKKKGVLHVFMSRFLHGEGAWGFKFSGTDYITMDAKSFEIISQNDFLYSNRNDVHYGHSIINTKDFTYIYGAWNGKDSTALHVARGKLDGNTNMLHSFQFFDGNGWDSNPIKSSSLKGVGQPLPEQFSVFEYEKIFVLILQARELGNGNIYSYISDTPTGPWRNEKLLYHTTEQENTKDQVFTYNAMAHPQYMSDNKLLISYCVNSFEVSNIHEVNTDYYRPKFIWVPMEMILE</sequence>
<dbReference type="Proteomes" id="UP000199440">
    <property type="component" value="Unassembled WGS sequence"/>
</dbReference>
<evidence type="ECO:0000313" key="1">
    <source>
        <dbReference type="EMBL" id="SDN10901.1"/>
    </source>
</evidence>